<dbReference type="RefSeq" id="WP_214610277.1">
    <property type="nucleotide sequence ID" value="NZ_JACATN010000001.1"/>
</dbReference>
<protein>
    <recommendedName>
        <fullName evidence="5 14">Adenine DNA glycosylase</fullName>
        <ecNumber evidence="4 14">3.2.2.31</ecNumber>
    </recommendedName>
</protein>
<evidence type="ECO:0000256" key="14">
    <source>
        <dbReference type="RuleBase" id="RU365096"/>
    </source>
</evidence>
<evidence type="ECO:0000256" key="12">
    <source>
        <dbReference type="ARBA" id="ARBA00023204"/>
    </source>
</evidence>
<name>A0ABS5W9A6_9FLAO</name>
<evidence type="ECO:0000313" key="17">
    <source>
        <dbReference type="Proteomes" id="UP000740413"/>
    </source>
</evidence>
<evidence type="ECO:0000256" key="4">
    <source>
        <dbReference type="ARBA" id="ARBA00012045"/>
    </source>
</evidence>
<evidence type="ECO:0000256" key="13">
    <source>
        <dbReference type="ARBA" id="ARBA00023295"/>
    </source>
</evidence>
<dbReference type="PANTHER" id="PTHR42944:SF1">
    <property type="entry name" value="ADENINE DNA GLYCOSYLASE"/>
    <property type="match status" value="1"/>
</dbReference>
<dbReference type="SUPFAM" id="SSF55811">
    <property type="entry name" value="Nudix"/>
    <property type="match status" value="1"/>
</dbReference>
<sequence length="348" mass="40583">MTFSERILVWYDENKRSLPWRGTRDPYKIWLSEIMLQQTRVVQGTPYYLKFIGNYPKVHDLANASEEEVLKLWQGLGYYSRARNLHATAKMVVREYGGDFPDTYKELLKLKGVGDYTASAIASICFDRPEPVVDGNVYRVLARYFGVDLAINSTEGVKYFKKLAREVMNAENIRDYNQGIMEFGAIQCSPKKPNCEECPFNKSCIALQTNKVGELPVKLKKTKVRNRYFNYVVFMSEENKMILEQRKGKGIWQNLWQFPLLESQESLLEETFTQQLISFDYQPEIISVDKFNTDAIVHKLSHQHLYTTFWIVRTKGSIIDSISLEEVEKYPVPVLIADFLEGFKKQYF</sequence>
<dbReference type="Pfam" id="PF00730">
    <property type="entry name" value="HhH-GPD"/>
    <property type="match status" value="1"/>
</dbReference>
<keyword evidence="12" id="KW-0234">DNA repair</keyword>
<dbReference type="Gene3D" id="1.10.340.30">
    <property type="entry name" value="Hypothetical protein, domain 2"/>
    <property type="match status" value="1"/>
</dbReference>
<dbReference type="Proteomes" id="UP000740413">
    <property type="component" value="Unassembled WGS sequence"/>
</dbReference>
<comment type="caution">
    <text evidence="16">The sequence shown here is derived from an EMBL/GenBank/DDBJ whole genome shotgun (WGS) entry which is preliminary data.</text>
</comment>
<dbReference type="SUPFAM" id="SSF48150">
    <property type="entry name" value="DNA-glycosylase"/>
    <property type="match status" value="1"/>
</dbReference>
<dbReference type="SMART" id="SM00478">
    <property type="entry name" value="ENDO3c"/>
    <property type="match status" value="1"/>
</dbReference>
<dbReference type="InterPro" id="IPR005760">
    <property type="entry name" value="A/G_AdeGlyc_MutY"/>
</dbReference>
<keyword evidence="9" id="KW-0378">Hydrolase</keyword>
<evidence type="ECO:0000259" key="15">
    <source>
        <dbReference type="SMART" id="SM00478"/>
    </source>
</evidence>
<gene>
    <name evidence="16" type="primary">mutY</name>
    <name evidence="16" type="ORF">HW347_01960</name>
</gene>
<dbReference type="CDD" id="cd03431">
    <property type="entry name" value="NUDIX_DNA_Glycosylase_C-MutY"/>
    <property type="match status" value="1"/>
</dbReference>
<evidence type="ECO:0000256" key="8">
    <source>
        <dbReference type="ARBA" id="ARBA00022763"/>
    </source>
</evidence>
<evidence type="ECO:0000256" key="2">
    <source>
        <dbReference type="ARBA" id="ARBA00002933"/>
    </source>
</evidence>
<keyword evidence="11" id="KW-0411">Iron-sulfur</keyword>
<dbReference type="CDD" id="cd00056">
    <property type="entry name" value="ENDO3c"/>
    <property type="match status" value="1"/>
</dbReference>
<evidence type="ECO:0000256" key="9">
    <source>
        <dbReference type="ARBA" id="ARBA00022801"/>
    </source>
</evidence>
<dbReference type="InterPro" id="IPR003265">
    <property type="entry name" value="HhH-GPD_domain"/>
</dbReference>
<evidence type="ECO:0000256" key="6">
    <source>
        <dbReference type="ARBA" id="ARBA00022485"/>
    </source>
</evidence>
<keyword evidence="6" id="KW-0004">4Fe-4S</keyword>
<dbReference type="InterPro" id="IPR044298">
    <property type="entry name" value="MIG/MutY"/>
</dbReference>
<dbReference type="EC" id="3.2.2.31" evidence="4 14"/>
<dbReference type="PANTHER" id="PTHR42944">
    <property type="entry name" value="ADENINE DNA GLYCOSYLASE"/>
    <property type="match status" value="1"/>
</dbReference>
<keyword evidence="10 14" id="KW-0408">Iron</keyword>
<evidence type="ECO:0000256" key="7">
    <source>
        <dbReference type="ARBA" id="ARBA00022723"/>
    </source>
</evidence>
<keyword evidence="7" id="KW-0479">Metal-binding</keyword>
<evidence type="ECO:0000256" key="1">
    <source>
        <dbReference type="ARBA" id="ARBA00000843"/>
    </source>
</evidence>
<feature type="domain" description="HhH-GPD" evidence="15">
    <location>
        <begin position="35"/>
        <end position="186"/>
    </location>
</feature>
<evidence type="ECO:0000256" key="11">
    <source>
        <dbReference type="ARBA" id="ARBA00023014"/>
    </source>
</evidence>
<proteinExistence type="inferred from homology"/>
<evidence type="ECO:0000256" key="3">
    <source>
        <dbReference type="ARBA" id="ARBA00008343"/>
    </source>
</evidence>
<dbReference type="InterPro" id="IPR023170">
    <property type="entry name" value="HhH_base_excis_C"/>
</dbReference>
<keyword evidence="13 14" id="KW-0326">Glycosidase</keyword>
<evidence type="ECO:0000256" key="5">
    <source>
        <dbReference type="ARBA" id="ARBA00022023"/>
    </source>
</evidence>
<comment type="function">
    <text evidence="2">Adenine glycosylase active on G-A mispairs. MutY also corrects error-prone DNA synthesis past GO lesions which are due to the oxidatively damaged form of guanine: 7,8-dihydro-8-oxoguanine (8-oxo-dGTP).</text>
</comment>
<keyword evidence="17" id="KW-1185">Reference proteome</keyword>
<dbReference type="Pfam" id="PF00633">
    <property type="entry name" value="HHH"/>
    <property type="match status" value="1"/>
</dbReference>
<evidence type="ECO:0000256" key="10">
    <source>
        <dbReference type="ARBA" id="ARBA00023004"/>
    </source>
</evidence>
<dbReference type="InterPro" id="IPR029119">
    <property type="entry name" value="MutY_C"/>
</dbReference>
<evidence type="ECO:0000313" key="16">
    <source>
        <dbReference type="EMBL" id="MBT2160008.1"/>
    </source>
</evidence>
<comment type="catalytic activity">
    <reaction evidence="1 14">
        <text>Hydrolyzes free adenine bases from 7,8-dihydro-8-oxoguanine:adenine mismatched double-stranded DNA, leaving an apurinic site.</text>
        <dbReference type="EC" id="3.2.2.31"/>
    </reaction>
</comment>
<keyword evidence="8 14" id="KW-0227">DNA damage</keyword>
<comment type="cofactor">
    <cofactor evidence="14">
        <name>[4Fe-4S] cluster</name>
        <dbReference type="ChEBI" id="CHEBI:49883"/>
    </cofactor>
    <text evidence="14">Binds 1 [4Fe-4S] cluster.</text>
</comment>
<organism evidence="16 17">
    <name type="scientific">Zobellia barbeyronii</name>
    <dbReference type="NCBI Taxonomy" id="2748009"/>
    <lineage>
        <taxon>Bacteria</taxon>
        <taxon>Pseudomonadati</taxon>
        <taxon>Bacteroidota</taxon>
        <taxon>Flavobacteriia</taxon>
        <taxon>Flavobacteriales</taxon>
        <taxon>Flavobacteriaceae</taxon>
        <taxon>Zobellia</taxon>
    </lineage>
</organism>
<dbReference type="InterPro" id="IPR011257">
    <property type="entry name" value="DNA_glycosylase"/>
</dbReference>
<dbReference type="Gene3D" id="1.10.1670.10">
    <property type="entry name" value="Helix-hairpin-Helix base-excision DNA repair enzymes (C-terminal)"/>
    <property type="match status" value="1"/>
</dbReference>
<dbReference type="Pfam" id="PF14815">
    <property type="entry name" value="NUDIX_4"/>
    <property type="match status" value="1"/>
</dbReference>
<dbReference type="EMBL" id="JACATN010000001">
    <property type="protein sequence ID" value="MBT2160008.1"/>
    <property type="molecule type" value="Genomic_DNA"/>
</dbReference>
<dbReference type="Gene3D" id="3.90.79.10">
    <property type="entry name" value="Nucleoside Triphosphate Pyrophosphohydrolase"/>
    <property type="match status" value="1"/>
</dbReference>
<accession>A0ABS5W9A6</accession>
<dbReference type="InterPro" id="IPR000445">
    <property type="entry name" value="HhH_motif"/>
</dbReference>
<comment type="similarity">
    <text evidence="3 14">Belongs to the Nth/MutY family.</text>
</comment>
<dbReference type="NCBIfam" id="TIGR01084">
    <property type="entry name" value="mutY"/>
    <property type="match status" value="1"/>
</dbReference>
<dbReference type="InterPro" id="IPR015797">
    <property type="entry name" value="NUDIX_hydrolase-like_dom_sf"/>
</dbReference>
<reference evidence="17" key="1">
    <citation type="submission" date="2023-07" db="EMBL/GenBank/DDBJ databases">
        <title>Zobellia barbeyronii sp. nov., a new marine flavobacterium, isolated from green and red algae.</title>
        <authorList>
            <person name="Nedashkovskaya O.I."/>
            <person name="Otstavnykh N."/>
            <person name="Zhukova N."/>
            <person name="Guzev K."/>
            <person name="Chausova V."/>
            <person name="Tekutyeva L."/>
            <person name="Mikhailov V."/>
            <person name="Isaeva M."/>
        </authorList>
    </citation>
    <scope>NUCLEOTIDE SEQUENCE [LARGE SCALE GENOMIC DNA]</scope>
    <source>
        <strain evidence="17">KMM 6746</strain>
    </source>
</reference>